<feature type="region of interest" description="Disordered" evidence="1">
    <location>
        <begin position="38"/>
        <end position="62"/>
    </location>
</feature>
<accession>A0AAV9D958</accession>
<keyword evidence="2" id="KW-0732">Signal</keyword>
<gene>
    <name evidence="3" type="ORF">QJS10_CPB15g01397</name>
</gene>
<evidence type="ECO:0000313" key="4">
    <source>
        <dbReference type="Proteomes" id="UP001180020"/>
    </source>
</evidence>
<name>A0AAV9D958_ACOCL</name>
<feature type="compositionally biased region" description="Polar residues" evidence="1">
    <location>
        <begin position="49"/>
        <end position="62"/>
    </location>
</feature>
<reference evidence="3" key="2">
    <citation type="submission" date="2023-06" db="EMBL/GenBank/DDBJ databases">
        <authorList>
            <person name="Ma L."/>
            <person name="Liu K.-W."/>
            <person name="Li Z."/>
            <person name="Hsiao Y.-Y."/>
            <person name="Qi Y."/>
            <person name="Fu T."/>
            <person name="Tang G."/>
            <person name="Zhang D."/>
            <person name="Sun W.-H."/>
            <person name="Liu D.-K."/>
            <person name="Li Y."/>
            <person name="Chen G.-Z."/>
            <person name="Liu X.-D."/>
            <person name="Liao X.-Y."/>
            <person name="Jiang Y.-T."/>
            <person name="Yu X."/>
            <person name="Hao Y."/>
            <person name="Huang J."/>
            <person name="Zhao X.-W."/>
            <person name="Ke S."/>
            <person name="Chen Y.-Y."/>
            <person name="Wu W.-L."/>
            <person name="Hsu J.-L."/>
            <person name="Lin Y.-F."/>
            <person name="Huang M.-D."/>
            <person name="Li C.-Y."/>
            <person name="Huang L."/>
            <person name="Wang Z.-W."/>
            <person name="Zhao X."/>
            <person name="Zhong W.-Y."/>
            <person name="Peng D.-H."/>
            <person name="Ahmad S."/>
            <person name="Lan S."/>
            <person name="Zhang J.-S."/>
            <person name="Tsai W.-C."/>
            <person name="Van De Peer Y."/>
            <person name="Liu Z.-J."/>
        </authorList>
    </citation>
    <scope>NUCLEOTIDE SEQUENCE</scope>
    <source>
        <strain evidence="3">CP</strain>
        <tissue evidence="3">Leaves</tissue>
    </source>
</reference>
<protein>
    <recommendedName>
        <fullName evidence="5">Secreted protein</fullName>
    </recommendedName>
</protein>
<evidence type="ECO:0000256" key="2">
    <source>
        <dbReference type="SAM" id="SignalP"/>
    </source>
</evidence>
<organism evidence="3 4">
    <name type="scientific">Acorus calamus</name>
    <name type="common">Sweet flag</name>
    <dbReference type="NCBI Taxonomy" id="4465"/>
    <lineage>
        <taxon>Eukaryota</taxon>
        <taxon>Viridiplantae</taxon>
        <taxon>Streptophyta</taxon>
        <taxon>Embryophyta</taxon>
        <taxon>Tracheophyta</taxon>
        <taxon>Spermatophyta</taxon>
        <taxon>Magnoliopsida</taxon>
        <taxon>Liliopsida</taxon>
        <taxon>Acoraceae</taxon>
        <taxon>Acorus</taxon>
    </lineage>
</organism>
<keyword evidence="4" id="KW-1185">Reference proteome</keyword>
<feature type="signal peptide" evidence="2">
    <location>
        <begin position="1"/>
        <end position="19"/>
    </location>
</feature>
<dbReference type="Proteomes" id="UP001180020">
    <property type="component" value="Unassembled WGS sequence"/>
</dbReference>
<evidence type="ECO:0008006" key="5">
    <source>
        <dbReference type="Google" id="ProtNLM"/>
    </source>
</evidence>
<dbReference type="AlphaFoldDB" id="A0AAV9D958"/>
<proteinExistence type="predicted"/>
<reference evidence="3" key="1">
    <citation type="journal article" date="2023" name="Nat. Commun.">
        <title>Diploid and tetraploid genomes of Acorus and the evolution of monocots.</title>
        <authorList>
            <person name="Ma L."/>
            <person name="Liu K.W."/>
            <person name="Li Z."/>
            <person name="Hsiao Y.Y."/>
            <person name="Qi Y."/>
            <person name="Fu T."/>
            <person name="Tang G.D."/>
            <person name="Zhang D."/>
            <person name="Sun W.H."/>
            <person name="Liu D.K."/>
            <person name="Li Y."/>
            <person name="Chen G.Z."/>
            <person name="Liu X.D."/>
            <person name="Liao X.Y."/>
            <person name="Jiang Y.T."/>
            <person name="Yu X."/>
            <person name="Hao Y."/>
            <person name="Huang J."/>
            <person name="Zhao X.W."/>
            <person name="Ke S."/>
            <person name="Chen Y.Y."/>
            <person name="Wu W.L."/>
            <person name="Hsu J.L."/>
            <person name="Lin Y.F."/>
            <person name="Huang M.D."/>
            <person name="Li C.Y."/>
            <person name="Huang L."/>
            <person name="Wang Z.W."/>
            <person name="Zhao X."/>
            <person name="Zhong W.Y."/>
            <person name="Peng D.H."/>
            <person name="Ahmad S."/>
            <person name="Lan S."/>
            <person name="Zhang J.S."/>
            <person name="Tsai W.C."/>
            <person name="Van de Peer Y."/>
            <person name="Liu Z.J."/>
        </authorList>
    </citation>
    <scope>NUCLEOTIDE SEQUENCE</scope>
    <source>
        <strain evidence="3">CP</strain>
    </source>
</reference>
<evidence type="ECO:0000256" key="1">
    <source>
        <dbReference type="SAM" id="MobiDB-lite"/>
    </source>
</evidence>
<comment type="caution">
    <text evidence="3">The sequence shown here is derived from an EMBL/GenBank/DDBJ whole genome shotgun (WGS) entry which is preliminary data.</text>
</comment>
<dbReference type="EMBL" id="JAUJYO010000015">
    <property type="protein sequence ID" value="KAK1297680.1"/>
    <property type="molecule type" value="Genomic_DNA"/>
</dbReference>
<sequence length="62" mass="6530">MLVLLLVAAVAITTNVVVASSSSGATLNRARCNGSIAECHGERPPQAPPRQQKSHNLQSLEH</sequence>
<feature type="chain" id="PRO_5043731778" description="Secreted protein" evidence="2">
    <location>
        <begin position="20"/>
        <end position="62"/>
    </location>
</feature>
<evidence type="ECO:0000313" key="3">
    <source>
        <dbReference type="EMBL" id="KAK1297680.1"/>
    </source>
</evidence>